<evidence type="ECO:0000256" key="3">
    <source>
        <dbReference type="ARBA" id="ARBA00023002"/>
    </source>
</evidence>
<protein>
    <submittedName>
        <fullName evidence="5">Oxidoreductase</fullName>
    </submittedName>
</protein>
<dbReference type="GO" id="GO:0003885">
    <property type="term" value="F:D-arabinono-1,4-lactone oxidase activity"/>
    <property type="evidence" value="ECO:0007669"/>
    <property type="project" value="InterPro"/>
</dbReference>
<dbReference type="InterPro" id="IPR010031">
    <property type="entry name" value="FAD_lactone_oxidase-like"/>
</dbReference>
<gene>
    <name evidence="5" type="ORF">BE04_12490</name>
</gene>
<dbReference type="SUPFAM" id="SSF56176">
    <property type="entry name" value="FAD-binding/transporter-associated domain-like"/>
    <property type="match status" value="1"/>
</dbReference>
<dbReference type="InterPro" id="IPR016164">
    <property type="entry name" value="FAD-linked_Oxase-like_C"/>
</dbReference>
<dbReference type="PANTHER" id="PTHR43762">
    <property type="entry name" value="L-GULONOLACTONE OXIDASE"/>
    <property type="match status" value="1"/>
</dbReference>
<dbReference type="EMBL" id="JELX01001352">
    <property type="protein sequence ID" value="KYF59288.1"/>
    <property type="molecule type" value="Genomic_DNA"/>
</dbReference>
<dbReference type="InterPro" id="IPR006094">
    <property type="entry name" value="Oxid_FAD_bind_N"/>
</dbReference>
<reference evidence="5 6" key="1">
    <citation type="submission" date="2014-02" db="EMBL/GenBank/DDBJ databases">
        <title>The small core and large imbalanced accessory genome model reveals a collaborative survival strategy of Sorangium cellulosum strains in nature.</title>
        <authorList>
            <person name="Han K."/>
            <person name="Peng R."/>
            <person name="Blom J."/>
            <person name="Li Y.-Z."/>
        </authorList>
    </citation>
    <scope>NUCLEOTIDE SEQUENCE [LARGE SCALE GENOMIC DNA]</scope>
    <source>
        <strain evidence="5 6">So0157-18</strain>
    </source>
</reference>
<evidence type="ECO:0000256" key="1">
    <source>
        <dbReference type="ARBA" id="ARBA00022630"/>
    </source>
</evidence>
<dbReference type="GO" id="GO:0071949">
    <property type="term" value="F:FAD binding"/>
    <property type="evidence" value="ECO:0007669"/>
    <property type="project" value="InterPro"/>
</dbReference>
<dbReference type="InterPro" id="IPR036318">
    <property type="entry name" value="FAD-bd_PCMH-like_sf"/>
</dbReference>
<proteinExistence type="predicted"/>
<evidence type="ECO:0000313" key="6">
    <source>
        <dbReference type="Proteomes" id="UP000075604"/>
    </source>
</evidence>
<dbReference type="Pfam" id="PF04030">
    <property type="entry name" value="ALO"/>
    <property type="match status" value="1"/>
</dbReference>
<comment type="caution">
    <text evidence="5">The sequence shown here is derived from an EMBL/GenBank/DDBJ whole genome shotgun (WGS) entry which is preliminary data.</text>
</comment>
<accession>A0A150PV26</accession>
<dbReference type="Pfam" id="PF01565">
    <property type="entry name" value="FAD_binding_4"/>
    <property type="match status" value="1"/>
</dbReference>
<dbReference type="GO" id="GO:0016020">
    <property type="term" value="C:membrane"/>
    <property type="evidence" value="ECO:0007669"/>
    <property type="project" value="InterPro"/>
</dbReference>
<dbReference type="InterPro" id="IPR007173">
    <property type="entry name" value="ALO_C"/>
</dbReference>
<dbReference type="Proteomes" id="UP000075604">
    <property type="component" value="Unassembled WGS sequence"/>
</dbReference>
<dbReference type="SUPFAM" id="SSF55103">
    <property type="entry name" value="FAD-linked oxidases, C-terminal domain"/>
    <property type="match status" value="1"/>
</dbReference>
<name>A0A150PV26_SORCE</name>
<dbReference type="AlphaFoldDB" id="A0A150PV26"/>
<organism evidence="5 6">
    <name type="scientific">Sorangium cellulosum</name>
    <name type="common">Polyangium cellulosum</name>
    <dbReference type="NCBI Taxonomy" id="56"/>
    <lineage>
        <taxon>Bacteria</taxon>
        <taxon>Pseudomonadati</taxon>
        <taxon>Myxococcota</taxon>
        <taxon>Polyangia</taxon>
        <taxon>Polyangiales</taxon>
        <taxon>Polyangiaceae</taxon>
        <taxon>Sorangium</taxon>
    </lineage>
</organism>
<dbReference type="InterPro" id="IPR016166">
    <property type="entry name" value="FAD-bd_PCMH"/>
</dbReference>
<dbReference type="PANTHER" id="PTHR43762:SF1">
    <property type="entry name" value="D-ARABINONO-1,4-LACTONE OXIDASE"/>
    <property type="match status" value="1"/>
</dbReference>
<sequence length="534" mass="58033">MIVVARFVSGSPRRAARGAGDAGLAYVGGAPPPPRLDEIPRKPLCLLQGYSGLQQSCGDLYTPASIEELRVLFRMAKRTGRRITFRAGGQSFDGQALNDDIVIAMTRFTSIEIDEEGARMTVGAGATWGAIVRELAARGLVPYTVVSTSHATAGGTVSGDCLSRFSSTGGKEGHYVERLTLLTLDGELLSLGRDEGTSALFHAVIGGLGYLGAVIDVTYRVARVAPAGTPIRVVTEATRCGSLEELAAALLPRAEQLLPEEGGSAAEDGWVPEALFSIAFHTLEGRRSMVMRSRYVAGTSHALRPLLNHRRNYPLRVPIEWLMRASVVSRAVWTIIDRFVFDVSRPNVDELMGYLFFMDGNVLANRIGQALGAPMITAQQTFMIPYDPGAREDSLRRLAGFLNRIDEIATRDGIPPLLLDVLHIQGDRFLLSANHGTDGFGVTVAFAGSDDESVRRIRLRLTELSAHSLEIGGRVYLAKNVHATAEHLQAMYAHALPEFARLKQLVDPDGLLRNEFLERVFPAHFVPAPRLARA</sequence>
<evidence type="ECO:0000259" key="4">
    <source>
        <dbReference type="PROSITE" id="PS51387"/>
    </source>
</evidence>
<keyword evidence="3" id="KW-0560">Oxidoreductase</keyword>
<keyword evidence="1" id="KW-0285">Flavoprotein</keyword>
<keyword evidence="2" id="KW-0274">FAD</keyword>
<dbReference type="Gene3D" id="3.30.465.10">
    <property type="match status" value="1"/>
</dbReference>
<evidence type="ECO:0000256" key="2">
    <source>
        <dbReference type="ARBA" id="ARBA00022827"/>
    </source>
</evidence>
<dbReference type="PROSITE" id="PS51387">
    <property type="entry name" value="FAD_PCMH"/>
    <property type="match status" value="1"/>
</dbReference>
<evidence type="ECO:0000313" key="5">
    <source>
        <dbReference type="EMBL" id="KYF59288.1"/>
    </source>
</evidence>
<dbReference type="InterPro" id="IPR016169">
    <property type="entry name" value="FAD-bd_PCMH_sub2"/>
</dbReference>
<feature type="domain" description="FAD-binding PCMH-type" evidence="4">
    <location>
        <begin position="53"/>
        <end position="224"/>
    </location>
</feature>